<evidence type="ECO:0000256" key="2">
    <source>
        <dbReference type="ARBA" id="ARBA00011245"/>
    </source>
</evidence>
<evidence type="ECO:0000256" key="13">
    <source>
        <dbReference type="ARBA" id="ARBA00047899"/>
    </source>
</evidence>
<evidence type="ECO:0000256" key="4">
    <source>
        <dbReference type="ARBA" id="ARBA00022527"/>
    </source>
</evidence>
<evidence type="ECO:0000313" key="19">
    <source>
        <dbReference type="Proteomes" id="UP001295684"/>
    </source>
</evidence>
<protein>
    <recommendedName>
        <fullName evidence="3">non-specific serine/threonine protein kinase</fullName>
        <ecNumber evidence="3">2.7.11.1</ecNumber>
    </recommendedName>
</protein>
<keyword evidence="4" id="KW-0723">Serine/threonine-protein kinase</keyword>
<dbReference type="SMART" id="SM00220">
    <property type="entry name" value="S_TKc"/>
    <property type="match status" value="1"/>
</dbReference>
<dbReference type="Proteomes" id="UP001295684">
    <property type="component" value="Unassembled WGS sequence"/>
</dbReference>
<dbReference type="AlphaFoldDB" id="A0AAD1XI43"/>
<evidence type="ECO:0000256" key="8">
    <source>
        <dbReference type="ARBA" id="ARBA00022741"/>
    </source>
</evidence>
<keyword evidence="9" id="KW-0418">Kinase</keyword>
<evidence type="ECO:0000256" key="10">
    <source>
        <dbReference type="ARBA" id="ARBA00022837"/>
    </source>
</evidence>
<feature type="binding site" evidence="15">
    <location>
        <position position="47"/>
    </location>
    <ligand>
        <name>ATP</name>
        <dbReference type="ChEBI" id="CHEBI:30616"/>
    </ligand>
</feature>
<keyword evidence="7" id="KW-0677">Repeat</keyword>
<dbReference type="InterPro" id="IPR008271">
    <property type="entry name" value="Ser/Thr_kinase_AS"/>
</dbReference>
<evidence type="ECO:0000256" key="5">
    <source>
        <dbReference type="ARBA" id="ARBA00022679"/>
    </source>
</evidence>
<feature type="compositionally biased region" description="Basic and acidic residues" evidence="16">
    <location>
        <begin position="687"/>
        <end position="702"/>
    </location>
</feature>
<dbReference type="SUPFAM" id="SSF56112">
    <property type="entry name" value="Protein kinase-like (PK-like)"/>
    <property type="match status" value="1"/>
</dbReference>
<keyword evidence="19" id="KW-1185">Reference proteome</keyword>
<dbReference type="PROSITE" id="PS00108">
    <property type="entry name" value="PROTEIN_KINASE_ST"/>
    <property type="match status" value="1"/>
</dbReference>
<proteinExistence type="inferred from homology"/>
<feature type="region of interest" description="Disordered" evidence="16">
    <location>
        <begin position="687"/>
        <end position="706"/>
    </location>
</feature>
<evidence type="ECO:0000256" key="11">
    <source>
        <dbReference type="ARBA" id="ARBA00022840"/>
    </source>
</evidence>
<feature type="region of interest" description="Disordered" evidence="16">
    <location>
        <begin position="362"/>
        <end position="419"/>
    </location>
</feature>
<keyword evidence="5" id="KW-0808">Transferase</keyword>
<feature type="compositionally biased region" description="Basic and acidic residues" evidence="16">
    <location>
        <begin position="437"/>
        <end position="452"/>
    </location>
</feature>
<evidence type="ECO:0000256" key="3">
    <source>
        <dbReference type="ARBA" id="ARBA00012513"/>
    </source>
</evidence>
<evidence type="ECO:0000256" key="9">
    <source>
        <dbReference type="ARBA" id="ARBA00022777"/>
    </source>
</evidence>
<evidence type="ECO:0000259" key="17">
    <source>
        <dbReference type="PROSITE" id="PS50011"/>
    </source>
</evidence>
<dbReference type="CDD" id="cd05117">
    <property type="entry name" value="STKc_CAMK"/>
    <property type="match status" value="1"/>
</dbReference>
<dbReference type="GO" id="GO:0004674">
    <property type="term" value="F:protein serine/threonine kinase activity"/>
    <property type="evidence" value="ECO:0007669"/>
    <property type="project" value="UniProtKB-KW"/>
</dbReference>
<evidence type="ECO:0000256" key="1">
    <source>
        <dbReference type="ARBA" id="ARBA00001946"/>
    </source>
</evidence>
<keyword evidence="10" id="KW-0106">Calcium</keyword>
<reference evidence="18" key="1">
    <citation type="submission" date="2023-07" db="EMBL/GenBank/DDBJ databases">
        <authorList>
            <consortium name="AG Swart"/>
            <person name="Singh M."/>
            <person name="Singh A."/>
            <person name="Seah K."/>
            <person name="Emmerich C."/>
        </authorList>
    </citation>
    <scope>NUCLEOTIDE SEQUENCE</scope>
    <source>
        <strain evidence="18">DP1</strain>
    </source>
</reference>
<evidence type="ECO:0000256" key="7">
    <source>
        <dbReference type="ARBA" id="ARBA00022737"/>
    </source>
</evidence>
<dbReference type="InterPro" id="IPR017441">
    <property type="entry name" value="Protein_kinase_ATP_BS"/>
</dbReference>
<accession>A0AAD1XI43</accession>
<keyword evidence="11 15" id="KW-0067">ATP-binding</keyword>
<evidence type="ECO:0000256" key="12">
    <source>
        <dbReference type="ARBA" id="ARBA00024334"/>
    </source>
</evidence>
<name>A0AAD1XI43_EUPCR</name>
<dbReference type="FunFam" id="3.30.200.20:FF:000315">
    <property type="entry name" value="Calcium-dependent protein kinase 3"/>
    <property type="match status" value="1"/>
</dbReference>
<gene>
    <name evidence="18" type="ORF">ECRASSUSDP1_LOCUS14461</name>
</gene>
<evidence type="ECO:0000313" key="18">
    <source>
        <dbReference type="EMBL" id="CAI2373123.1"/>
    </source>
</evidence>
<dbReference type="GO" id="GO:0046872">
    <property type="term" value="F:metal ion binding"/>
    <property type="evidence" value="ECO:0007669"/>
    <property type="project" value="UniProtKB-KW"/>
</dbReference>
<dbReference type="FunFam" id="1.10.510.10:FF:000571">
    <property type="entry name" value="Maternal embryonic leucine zipper kinase"/>
    <property type="match status" value="1"/>
</dbReference>
<keyword evidence="6" id="KW-0479">Metal-binding</keyword>
<dbReference type="PANTHER" id="PTHR24347">
    <property type="entry name" value="SERINE/THREONINE-PROTEIN KINASE"/>
    <property type="match status" value="1"/>
</dbReference>
<evidence type="ECO:0000256" key="16">
    <source>
        <dbReference type="SAM" id="MobiDB-lite"/>
    </source>
</evidence>
<feature type="compositionally biased region" description="Low complexity" evidence="16">
    <location>
        <begin position="394"/>
        <end position="416"/>
    </location>
</feature>
<comment type="similarity">
    <text evidence="12">Belongs to the protein kinase superfamily. Ser/Thr protein kinase family. CDPK subfamily.</text>
</comment>
<dbReference type="EC" id="2.7.11.1" evidence="3"/>
<evidence type="ECO:0000256" key="15">
    <source>
        <dbReference type="PROSITE-ProRule" id="PRU10141"/>
    </source>
</evidence>
<organism evidence="18 19">
    <name type="scientific">Euplotes crassus</name>
    <dbReference type="NCBI Taxonomy" id="5936"/>
    <lineage>
        <taxon>Eukaryota</taxon>
        <taxon>Sar</taxon>
        <taxon>Alveolata</taxon>
        <taxon>Ciliophora</taxon>
        <taxon>Intramacronucleata</taxon>
        <taxon>Spirotrichea</taxon>
        <taxon>Hypotrichia</taxon>
        <taxon>Euplotida</taxon>
        <taxon>Euplotidae</taxon>
        <taxon>Moneuplotes</taxon>
    </lineage>
</organism>
<comment type="catalytic activity">
    <reaction evidence="14">
        <text>L-seryl-[protein] + ATP = O-phospho-L-seryl-[protein] + ADP + H(+)</text>
        <dbReference type="Rhea" id="RHEA:17989"/>
        <dbReference type="Rhea" id="RHEA-COMP:9863"/>
        <dbReference type="Rhea" id="RHEA-COMP:11604"/>
        <dbReference type="ChEBI" id="CHEBI:15378"/>
        <dbReference type="ChEBI" id="CHEBI:29999"/>
        <dbReference type="ChEBI" id="CHEBI:30616"/>
        <dbReference type="ChEBI" id="CHEBI:83421"/>
        <dbReference type="ChEBI" id="CHEBI:456216"/>
        <dbReference type="EC" id="2.7.11.1"/>
    </reaction>
</comment>
<dbReference type="PROSITE" id="PS50011">
    <property type="entry name" value="PROTEIN_KINASE_DOM"/>
    <property type="match status" value="1"/>
</dbReference>
<evidence type="ECO:0000256" key="6">
    <source>
        <dbReference type="ARBA" id="ARBA00022723"/>
    </source>
</evidence>
<dbReference type="EMBL" id="CAMPGE010014451">
    <property type="protein sequence ID" value="CAI2373123.1"/>
    <property type="molecule type" value="Genomic_DNA"/>
</dbReference>
<comment type="catalytic activity">
    <reaction evidence="13">
        <text>L-threonyl-[protein] + ATP = O-phospho-L-threonyl-[protein] + ADP + H(+)</text>
        <dbReference type="Rhea" id="RHEA:46608"/>
        <dbReference type="Rhea" id="RHEA-COMP:11060"/>
        <dbReference type="Rhea" id="RHEA-COMP:11605"/>
        <dbReference type="ChEBI" id="CHEBI:15378"/>
        <dbReference type="ChEBI" id="CHEBI:30013"/>
        <dbReference type="ChEBI" id="CHEBI:30616"/>
        <dbReference type="ChEBI" id="CHEBI:61977"/>
        <dbReference type="ChEBI" id="CHEBI:456216"/>
        <dbReference type="EC" id="2.7.11.1"/>
    </reaction>
</comment>
<feature type="domain" description="Protein kinase" evidence="17">
    <location>
        <begin position="18"/>
        <end position="286"/>
    </location>
</feature>
<dbReference type="GO" id="GO:0005524">
    <property type="term" value="F:ATP binding"/>
    <property type="evidence" value="ECO:0007669"/>
    <property type="project" value="UniProtKB-UniRule"/>
</dbReference>
<evidence type="ECO:0000256" key="14">
    <source>
        <dbReference type="ARBA" id="ARBA00048679"/>
    </source>
</evidence>
<sequence>MINQSLTLDSHVLDLEGKQILGVLGQGAFGKVYKAIDKSTNQHCAVKVIDKTSVHSENPKSIEKLRAEAEILRELDHPNIVKLHDIQETEDYIYIIMELVDGEKLETIIKRRILNDEKLTMTESSSIIRSLLKAVEYIHDKGIVHRDIKPENIMVADPDDLSTVKLIDFGLSAKYDDTSFYSQLNDRCGTLVFMAPEVLLAKEYTKSVDMWSIGILMYMLISGGKHPFYKKGMTLSQYCEVLREKPEVKFDRQAFSKLSQDLISKLLQFKNIKRYGVYQAIKHPWITRCNETYIPETFDKLLQNITIKERFGHIMKVLYSCSVINNIHQSKPVKNKNYIRLLNKVTKTIDIWEKRERRPDFEDDEDYVERQASPNKFGSVSDLSDLSEEEKKSSQNSESVYFSEENSFERSNNSSEKGGCLIQPVKMLCSRTSQVDESNRFPTDHTDIHGSKISENTQDSSKRLKTSYRFSERKALLNDSKCLGSEKKIRGSKKIILKSPQKKSRIRLQFQKEKSKSNGIGLKEALKYSVANNTFVSDKMVPFMKKTKSHKSKNTEAKEGTGSLISEDVYLSPKRLKRRRMLSENNMSSNSKMKNVTNRKIQFKTKRGKNKLSFKRDSAGQSNLEISGRQNITTCEEYNASRLDNLCNLRSTLQFCEVREKNQPLHLPQIIQSMAKAKASVNAEYQNTEKGDINSSKDDERSLSSLSGSKGFRGINLSSRKSILETNNKYIRKVNRKQRCSFVRLDNARKTPDNSVYYKNPRARNSHIIKIASETQKELNDVSGFQDDQSHHSRSAMKDTRRSIFIQSRKTAIRKKTLAMKNVIHSAEKRRGKNIFIKANHAWV</sequence>
<dbReference type="Pfam" id="PF00069">
    <property type="entry name" value="Pkinase"/>
    <property type="match status" value="1"/>
</dbReference>
<feature type="region of interest" description="Disordered" evidence="16">
    <location>
        <begin position="433"/>
        <end position="461"/>
    </location>
</feature>
<comment type="subunit">
    <text evidence="2">Monomer.</text>
</comment>
<keyword evidence="8 15" id="KW-0547">Nucleotide-binding</keyword>
<comment type="caution">
    <text evidence="18">The sequence shown here is derived from an EMBL/GenBank/DDBJ whole genome shotgun (WGS) entry which is preliminary data.</text>
</comment>
<dbReference type="InterPro" id="IPR011009">
    <property type="entry name" value="Kinase-like_dom_sf"/>
</dbReference>
<dbReference type="PROSITE" id="PS00107">
    <property type="entry name" value="PROTEIN_KINASE_ATP"/>
    <property type="match status" value="1"/>
</dbReference>
<comment type="cofactor">
    <cofactor evidence="1">
        <name>Mg(2+)</name>
        <dbReference type="ChEBI" id="CHEBI:18420"/>
    </cofactor>
</comment>
<dbReference type="InterPro" id="IPR000719">
    <property type="entry name" value="Prot_kinase_dom"/>
</dbReference>
<dbReference type="Gene3D" id="1.10.510.10">
    <property type="entry name" value="Transferase(Phosphotransferase) domain 1"/>
    <property type="match status" value="1"/>
</dbReference>